<dbReference type="Proteomes" id="UP000238479">
    <property type="component" value="Chromosome 4"/>
</dbReference>
<comment type="caution">
    <text evidence="1">The sequence shown here is derived from an EMBL/GenBank/DDBJ whole genome shotgun (WGS) entry which is preliminary data.</text>
</comment>
<evidence type="ECO:0000313" key="1">
    <source>
        <dbReference type="EMBL" id="PRQ37150.1"/>
    </source>
</evidence>
<dbReference type="AlphaFoldDB" id="A0A2P6QSK9"/>
<dbReference type="EMBL" id="PDCK01000042">
    <property type="protein sequence ID" value="PRQ37150.1"/>
    <property type="molecule type" value="Genomic_DNA"/>
</dbReference>
<reference evidence="1 2" key="1">
    <citation type="journal article" date="2018" name="Nat. Genet.">
        <title>The Rosa genome provides new insights in the design of modern roses.</title>
        <authorList>
            <person name="Bendahmane M."/>
        </authorList>
    </citation>
    <scope>NUCLEOTIDE SEQUENCE [LARGE SCALE GENOMIC DNA]</scope>
    <source>
        <strain evidence="2">cv. Old Blush</strain>
    </source>
</reference>
<dbReference type="Gramene" id="PRQ37150">
    <property type="protein sequence ID" value="PRQ37150"/>
    <property type="gene ID" value="RchiOBHm_Chr4g0399371"/>
</dbReference>
<sequence>MADRDNREWDFYLRTLSNSARDSNAANNLAFDPTLLQSVSPLSSLSLSLCISR</sequence>
<proteinExistence type="predicted"/>
<evidence type="ECO:0000313" key="2">
    <source>
        <dbReference type="Proteomes" id="UP000238479"/>
    </source>
</evidence>
<name>A0A2P6QSK9_ROSCH</name>
<gene>
    <name evidence="1" type="ORF">RchiOBHm_Chr4g0399371</name>
</gene>
<keyword evidence="2" id="KW-1185">Reference proteome</keyword>
<accession>A0A2P6QSK9</accession>
<organism evidence="1 2">
    <name type="scientific">Rosa chinensis</name>
    <name type="common">China rose</name>
    <dbReference type="NCBI Taxonomy" id="74649"/>
    <lineage>
        <taxon>Eukaryota</taxon>
        <taxon>Viridiplantae</taxon>
        <taxon>Streptophyta</taxon>
        <taxon>Embryophyta</taxon>
        <taxon>Tracheophyta</taxon>
        <taxon>Spermatophyta</taxon>
        <taxon>Magnoliopsida</taxon>
        <taxon>eudicotyledons</taxon>
        <taxon>Gunneridae</taxon>
        <taxon>Pentapetalae</taxon>
        <taxon>rosids</taxon>
        <taxon>fabids</taxon>
        <taxon>Rosales</taxon>
        <taxon>Rosaceae</taxon>
        <taxon>Rosoideae</taxon>
        <taxon>Rosoideae incertae sedis</taxon>
        <taxon>Rosa</taxon>
    </lineage>
</organism>
<protein>
    <submittedName>
        <fullName evidence="1">Uncharacterized protein</fullName>
    </submittedName>
</protein>